<dbReference type="EMBL" id="HE796876">
    <property type="protein sequence ID" value="CCL98319.1"/>
    <property type="molecule type" value="Genomic_DNA"/>
</dbReference>
<organism evidence="1 2">
    <name type="scientific">Fibroporia radiculosa</name>
    <dbReference type="NCBI Taxonomy" id="599839"/>
    <lineage>
        <taxon>Eukaryota</taxon>
        <taxon>Fungi</taxon>
        <taxon>Dikarya</taxon>
        <taxon>Basidiomycota</taxon>
        <taxon>Agaricomycotina</taxon>
        <taxon>Agaricomycetes</taxon>
        <taxon>Polyporales</taxon>
        <taxon>Fibroporiaceae</taxon>
        <taxon>Fibroporia</taxon>
    </lineage>
</organism>
<name>J7S5Z3_9APHY</name>
<evidence type="ECO:0000313" key="2">
    <source>
        <dbReference type="Proteomes" id="UP000006352"/>
    </source>
</evidence>
<dbReference type="Proteomes" id="UP000006352">
    <property type="component" value="Unassembled WGS sequence"/>
</dbReference>
<dbReference type="HOGENOM" id="CLU_2320408_0_0_1"/>
<accession>J7S5Z3</accession>
<sequence length="99" mass="11522">MSLELLSLDDDVLDHVASFLHPLNALALYRSKRIHIIALRQALATLFINNHSLFFRMVDYMLADIPNRLHHLRDLYLFIGPIVDEFNHVDEDEGELNLI</sequence>
<protein>
    <recommendedName>
        <fullName evidence="3">F-box domain-containing protein</fullName>
    </recommendedName>
</protein>
<dbReference type="AlphaFoldDB" id="J7S5Z3"/>
<evidence type="ECO:0000313" key="1">
    <source>
        <dbReference type="EMBL" id="CCL98319.1"/>
    </source>
</evidence>
<reference evidence="1 2" key="1">
    <citation type="journal article" date="2012" name="Appl. Environ. Microbiol.">
        <title>Short-read sequencing for genomic analysis of the brown rot fungus Fibroporia radiculosa.</title>
        <authorList>
            <person name="Tang J.D."/>
            <person name="Perkins A.D."/>
            <person name="Sonstegard T.S."/>
            <person name="Schroeder S.G."/>
            <person name="Burgess S.C."/>
            <person name="Diehl S.V."/>
        </authorList>
    </citation>
    <scope>NUCLEOTIDE SEQUENCE [LARGE SCALE GENOMIC DNA]</scope>
    <source>
        <strain evidence="1 2">TFFH 294</strain>
    </source>
</reference>
<dbReference type="RefSeq" id="XP_012177602.1">
    <property type="nucleotide sequence ID" value="XM_012322212.1"/>
</dbReference>
<evidence type="ECO:0008006" key="3">
    <source>
        <dbReference type="Google" id="ProtNLM"/>
    </source>
</evidence>
<keyword evidence="2" id="KW-1185">Reference proteome</keyword>
<dbReference type="GeneID" id="24093230"/>
<proteinExistence type="predicted"/>
<gene>
    <name evidence="1" type="ORF">FIBRA_00313</name>
</gene>
<dbReference type="InParanoid" id="J7S5Z3"/>